<feature type="transmembrane region" description="Helical" evidence="8">
    <location>
        <begin position="33"/>
        <end position="53"/>
    </location>
</feature>
<comment type="subcellular location">
    <subcellularLocation>
        <location evidence="1">Cell membrane</location>
        <topology evidence="1">Multi-pass membrane protein</topology>
    </subcellularLocation>
</comment>
<feature type="transmembrane region" description="Helical" evidence="8">
    <location>
        <begin position="274"/>
        <end position="293"/>
    </location>
</feature>
<evidence type="ECO:0000313" key="9">
    <source>
        <dbReference type="EMBL" id="MBB5784488.1"/>
    </source>
</evidence>
<dbReference type="CDD" id="cd06173">
    <property type="entry name" value="MFS_MefA_like"/>
    <property type="match status" value="1"/>
</dbReference>
<feature type="region of interest" description="Disordered" evidence="7">
    <location>
        <begin position="1"/>
        <end position="20"/>
    </location>
</feature>
<feature type="compositionally biased region" description="Polar residues" evidence="7">
    <location>
        <begin position="429"/>
        <end position="439"/>
    </location>
</feature>
<dbReference type="Pfam" id="PF05977">
    <property type="entry name" value="MFS_3"/>
    <property type="match status" value="1"/>
</dbReference>
<dbReference type="InterPro" id="IPR036259">
    <property type="entry name" value="MFS_trans_sf"/>
</dbReference>
<dbReference type="GO" id="GO:0005886">
    <property type="term" value="C:plasma membrane"/>
    <property type="evidence" value="ECO:0007669"/>
    <property type="project" value="UniProtKB-SubCell"/>
</dbReference>
<organism evidence="9 10">
    <name type="scientific">Nonomuraea jabiensis</name>
    <dbReference type="NCBI Taxonomy" id="882448"/>
    <lineage>
        <taxon>Bacteria</taxon>
        <taxon>Bacillati</taxon>
        <taxon>Actinomycetota</taxon>
        <taxon>Actinomycetes</taxon>
        <taxon>Streptosporangiales</taxon>
        <taxon>Streptosporangiaceae</taxon>
        <taxon>Nonomuraea</taxon>
    </lineage>
</organism>
<dbReference type="PANTHER" id="PTHR23513">
    <property type="entry name" value="INTEGRAL MEMBRANE EFFLUX PROTEIN-RELATED"/>
    <property type="match status" value="1"/>
</dbReference>
<evidence type="ECO:0000256" key="5">
    <source>
        <dbReference type="ARBA" id="ARBA00022989"/>
    </source>
</evidence>
<keyword evidence="10" id="KW-1185">Reference proteome</keyword>
<feature type="transmembrane region" description="Helical" evidence="8">
    <location>
        <begin position="241"/>
        <end position="262"/>
    </location>
</feature>
<feature type="transmembrane region" description="Helical" evidence="8">
    <location>
        <begin position="101"/>
        <end position="119"/>
    </location>
</feature>
<keyword evidence="4 8" id="KW-0812">Transmembrane</keyword>
<evidence type="ECO:0000256" key="3">
    <source>
        <dbReference type="ARBA" id="ARBA00022475"/>
    </source>
</evidence>
<keyword evidence="5 8" id="KW-1133">Transmembrane helix</keyword>
<proteinExistence type="predicted"/>
<evidence type="ECO:0000256" key="2">
    <source>
        <dbReference type="ARBA" id="ARBA00022448"/>
    </source>
</evidence>
<keyword evidence="6 8" id="KW-0472">Membrane</keyword>
<feature type="transmembrane region" description="Helical" evidence="8">
    <location>
        <begin position="65"/>
        <end position="89"/>
    </location>
</feature>
<dbReference type="Proteomes" id="UP000579153">
    <property type="component" value="Unassembled WGS sequence"/>
</dbReference>
<gene>
    <name evidence="9" type="ORF">HD596_011244</name>
</gene>
<feature type="transmembrane region" description="Helical" evidence="8">
    <location>
        <begin position="392"/>
        <end position="414"/>
    </location>
</feature>
<evidence type="ECO:0000256" key="7">
    <source>
        <dbReference type="SAM" id="MobiDB-lite"/>
    </source>
</evidence>
<evidence type="ECO:0000313" key="10">
    <source>
        <dbReference type="Proteomes" id="UP000579153"/>
    </source>
</evidence>
<keyword evidence="3" id="KW-1003">Cell membrane</keyword>
<feature type="transmembrane region" description="Helical" evidence="8">
    <location>
        <begin position="332"/>
        <end position="353"/>
    </location>
</feature>
<dbReference type="EMBL" id="JACHMB010000001">
    <property type="protein sequence ID" value="MBB5784488.1"/>
    <property type="molecule type" value="Genomic_DNA"/>
</dbReference>
<accession>A0A7W9GIM3</accession>
<dbReference type="SUPFAM" id="SSF103473">
    <property type="entry name" value="MFS general substrate transporter"/>
    <property type="match status" value="1"/>
</dbReference>
<evidence type="ECO:0000256" key="4">
    <source>
        <dbReference type="ARBA" id="ARBA00022692"/>
    </source>
</evidence>
<dbReference type="Gene3D" id="1.20.1250.20">
    <property type="entry name" value="MFS general substrate transporter like domains"/>
    <property type="match status" value="1"/>
</dbReference>
<keyword evidence="2" id="KW-0813">Transport</keyword>
<dbReference type="RefSeq" id="WP_185077431.1">
    <property type="nucleotide sequence ID" value="NZ_JACHMB010000001.1"/>
</dbReference>
<dbReference type="PANTHER" id="PTHR23513:SF11">
    <property type="entry name" value="STAPHYLOFERRIN A TRANSPORTER"/>
    <property type="match status" value="1"/>
</dbReference>
<dbReference type="AlphaFoldDB" id="A0A7W9GIM3"/>
<comment type="caution">
    <text evidence="9">The sequence shown here is derived from an EMBL/GenBank/DDBJ whole genome shotgun (WGS) entry which is preliminary data.</text>
</comment>
<evidence type="ECO:0000256" key="1">
    <source>
        <dbReference type="ARBA" id="ARBA00004651"/>
    </source>
</evidence>
<evidence type="ECO:0000256" key="6">
    <source>
        <dbReference type="ARBA" id="ARBA00023136"/>
    </source>
</evidence>
<evidence type="ECO:0000256" key="8">
    <source>
        <dbReference type="SAM" id="Phobius"/>
    </source>
</evidence>
<feature type="transmembrane region" description="Helical" evidence="8">
    <location>
        <begin position="169"/>
        <end position="187"/>
    </location>
</feature>
<dbReference type="InterPro" id="IPR010290">
    <property type="entry name" value="TM_effector"/>
</dbReference>
<name>A0A7W9GIM3_9ACTN</name>
<sequence length="445" mass="46000">MTRAAERPEPPNPRPTPSIPRRARLAALRSRNFRLLLLGQTVATTGMWVQRIAQDWLVLSLTGDATAVGVTTALQLAPMLVFGLAGGWIADHYPKRRVLQATQAATGALAATLAVLTLTGHVTAWHIQLLAAGLGIIAAIDQPVRLAFVTDLVERDHLYSAISLNSSTYQLGALAGPAVSGALISAVGPGWAFALNAVSYAVPLIAFACIDPDRLPQPRPAAPAAAPAPGGMRGLVRRPEIWRPIALAGAFSMFTSSLPVTLSSYARTLDIGPSGYAMLTFVVALGAMLGALIAAGRTRTSMRGLAWTGSAVAAMYLLAAAMPAPWSLACALAGIGMTTTLLFTAVNATVQVAAGTEVRGRAMGVYLLVFFGCGALGGPLVGAINQHLGPRIGLALAGAVPAAALLLLSLAHFVRRPAAVPPSDASRRPSGTGQASTPHTRSRLH</sequence>
<protein>
    <submittedName>
        <fullName evidence="9">MFS family permease</fullName>
    </submittedName>
</protein>
<reference evidence="9 10" key="1">
    <citation type="submission" date="2020-08" db="EMBL/GenBank/DDBJ databases">
        <title>Sequencing the genomes of 1000 actinobacteria strains.</title>
        <authorList>
            <person name="Klenk H.-P."/>
        </authorList>
    </citation>
    <scope>NUCLEOTIDE SEQUENCE [LARGE SCALE GENOMIC DNA]</scope>
    <source>
        <strain evidence="9 10">DSM 45507</strain>
    </source>
</reference>
<feature type="transmembrane region" description="Helical" evidence="8">
    <location>
        <begin position="305"/>
        <end position="326"/>
    </location>
</feature>
<feature type="transmembrane region" description="Helical" evidence="8">
    <location>
        <begin position="365"/>
        <end position="386"/>
    </location>
</feature>
<feature type="region of interest" description="Disordered" evidence="7">
    <location>
        <begin position="420"/>
        <end position="445"/>
    </location>
</feature>